<organism evidence="2 3">
    <name type="scientific">Leptospira interrogans serovar Icterohaemorrhagiae str. Verdun HP</name>
    <dbReference type="NCBI Taxonomy" id="1049910"/>
    <lineage>
        <taxon>Bacteria</taxon>
        <taxon>Pseudomonadati</taxon>
        <taxon>Spirochaetota</taxon>
        <taxon>Spirochaetia</taxon>
        <taxon>Leptospirales</taxon>
        <taxon>Leptospiraceae</taxon>
        <taxon>Leptospira</taxon>
    </lineage>
</organism>
<dbReference type="EMBL" id="AHNZ02000527">
    <property type="protein sequence ID" value="EMO05073.1"/>
    <property type="molecule type" value="Genomic_DNA"/>
</dbReference>
<evidence type="ECO:0000313" key="2">
    <source>
        <dbReference type="EMBL" id="EMO05073.1"/>
    </source>
</evidence>
<accession>M6RW88</accession>
<comment type="caution">
    <text evidence="2">The sequence shown here is derived from an EMBL/GenBank/DDBJ whole genome shotgun (WGS) entry which is preliminary data.</text>
</comment>
<feature type="region of interest" description="Disordered" evidence="1">
    <location>
        <begin position="16"/>
        <end position="35"/>
    </location>
</feature>
<dbReference type="AlphaFoldDB" id="M6RW88"/>
<name>M6RW88_LEPIR</name>
<dbReference type="Proteomes" id="UP000012092">
    <property type="component" value="Unassembled WGS sequence"/>
</dbReference>
<feature type="compositionally biased region" description="Polar residues" evidence="1">
    <location>
        <begin position="24"/>
        <end position="34"/>
    </location>
</feature>
<proteinExistence type="predicted"/>
<reference evidence="2 3" key="1">
    <citation type="submission" date="2013-01" db="EMBL/GenBank/DDBJ databases">
        <authorList>
            <person name="Harkins D.M."/>
            <person name="Durkin A.S."/>
            <person name="Brinkac L.M."/>
            <person name="Haft D.H."/>
            <person name="Selengut J.D."/>
            <person name="Sanka R."/>
            <person name="DePew J."/>
            <person name="Purushe J."/>
            <person name="Picardeau M."/>
            <person name="Werts C."/>
            <person name="Goarant C."/>
            <person name="Vinetz J.M."/>
            <person name="Sutton G.G."/>
            <person name="Nierman W.C."/>
            <person name="Fouts D.E."/>
        </authorList>
    </citation>
    <scope>NUCLEOTIDE SEQUENCE [LARGE SCALE GENOMIC DNA]</scope>
    <source>
        <strain evidence="2 3">Verdun HP</strain>
    </source>
</reference>
<sequence>MWELIQKRYDRKKKFIKNDKSQNEAESVGTTANPDFTDKLNFQKLKHTLNKKSSL</sequence>
<protein>
    <submittedName>
        <fullName evidence="2">Uncharacterized protein</fullName>
    </submittedName>
</protein>
<gene>
    <name evidence="2" type="ORF">LEP1GSC116_2821</name>
</gene>
<evidence type="ECO:0000256" key="1">
    <source>
        <dbReference type="SAM" id="MobiDB-lite"/>
    </source>
</evidence>
<evidence type="ECO:0000313" key="3">
    <source>
        <dbReference type="Proteomes" id="UP000012092"/>
    </source>
</evidence>